<comment type="subcellular location">
    <subcellularLocation>
        <location evidence="1">Membrane</location>
        <topology evidence="1">Multi-pass membrane protein</topology>
    </subcellularLocation>
</comment>
<dbReference type="Proteomes" id="UP000646749">
    <property type="component" value="Unassembled WGS sequence"/>
</dbReference>
<comment type="caution">
    <text evidence="6">The sequence shown here is derived from an EMBL/GenBank/DDBJ whole genome shotgun (WGS) entry which is preliminary data.</text>
</comment>
<evidence type="ECO:0000256" key="5">
    <source>
        <dbReference type="SAM" id="Phobius"/>
    </source>
</evidence>
<dbReference type="InterPro" id="IPR035906">
    <property type="entry name" value="MetI-like_sf"/>
</dbReference>
<accession>A0ABQ4EE76</accession>
<protein>
    <submittedName>
        <fullName evidence="6">Uncharacterized protein</fullName>
    </submittedName>
</protein>
<dbReference type="SUPFAM" id="SSF161098">
    <property type="entry name" value="MetI-like"/>
    <property type="match status" value="1"/>
</dbReference>
<dbReference type="EMBL" id="BONW01000050">
    <property type="protein sequence ID" value="GIG93011.1"/>
    <property type="molecule type" value="Genomic_DNA"/>
</dbReference>
<keyword evidence="3 5" id="KW-1133">Transmembrane helix</keyword>
<evidence type="ECO:0000313" key="7">
    <source>
        <dbReference type="Proteomes" id="UP000646749"/>
    </source>
</evidence>
<name>A0ABQ4EE76_9ACTN</name>
<evidence type="ECO:0000256" key="3">
    <source>
        <dbReference type="ARBA" id="ARBA00022989"/>
    </source>
</evidence>
<keyword evidence="7" id="KW-1185">Reference proteome</keyword>
<proteinExistence type="predicted"/>
<reference evidence="6 7" key="1">
    <citation type="submission" date="2021-01" db="EMBL/GenBank/DDBJ databases">
        <title>Whole genome shotgun sequence of Plantactinospora endophytica NBRC 110450.</title>
        <authorList>
            <person name="Komaki H."/>
            <person name="Tamura T."/>
        </authorList>
    </citation>
    <scope>NUCLEOTIDE SEQUENCE [LARGE SCALE GENOMIC DNA]</scope>
    <source>
        <strain evidence="6 7">NBRC 110450</strain>
    </source>
</reference>
<organism evidence="6 7">
    <name type="scientific">Plantactinospora endophytica</name>
    <dbReference type="NCBI Taxonomy" id="673535"/>
    <lineage>
        <taxon>Bacteria</taxon>
        <taxon>Bacillati</taxon>
        <taxon>Actinomycetota</taxon>
        <taxon>Actinomycetes</taxon>
        <taxon>Micromonosporales</taxon>
        <taxon>Micromonosporaceae</taxon>
        <taxon>Plantactinospora</taxon>
    </lineage>
</organism>
<evidence type="ECO:0000256" key="1">
    <source>
        <dbReference type="ARBA" id="ARBA00004141"/>
    </source>
</evidence>
<evidence type="ECO:0000256" key="4">
    <source>
        <dbReference type="ARBA" id="ARBA00023136"/>
    </source>
</evidence>
<feature type="transmembrane region" description="Helical" evidence="5">
    <location>
        <begin position="37"/>
        <end position="61"/>
    </location>
</feature>
<evidence type="ECO:0000256" key="2">
    <source>
        <dbReference type="ARBA" id="ARBA00022692"/>
    </source>
</evidence>
<feature type="transmembrane region" description="Helical" evidence="5">
    <location>
        <begin position="12"/>
        <end position="31"/>
    </location>
</feature>
<keyword evidence="2 5" id="KW-0812">Transmembrane</keyword>
<evidence type="ECO:0000313" key="6">
    <source>
        <dbReference type="EMBL" id="GIG93011.1"/>
    </source>
</evidence>
<gene>
    <name evidence="6" type="ORF">Pen02_79470</name>
</gene>
<sequence>MTLTGLPARRVFGALPLAVPTYIAAFAWTATVDRFEGFWAAALVLTLCSYLYVFLPVAAALPDGDPA</sequence>
<keyword evidence="4 5" id="KW-0472">Membrane</keyword>